<gene>
    <name evidence="1" type="ORF">MYCIT1_LOCUS25814</name>
</gene>
<comment type="caution">
    <text evidence="1">The sequence shown here is derived from an EMBL/GenBank/DDBJ whole genome shotgun (WGS) entry which is preliminary data.</text>
</comment>
<protein>
    <submittedName>
        <fullName evidence="1">Uncharacterized protein</fullName>
    </submittedName>
</protein>
<proteinExistence type="predicted"/>
<reference evidence="1" key="1">
    <citation type="submission" date="2023-11" db="EMBL/GenBank/DDBJ databases">
        <authorList>
            <person name="De Vega J J."/>
            <person name="De Vega J J."/>
        </authorList>
    </citation>
    <scope>NUCLEOTIDE SEQUENCE</scope>
</reference>
<sequence length="77" mass="8010">MLGCGLRVQLLQVTLPSASPTPTGSTGNVDPPAAITGWRLASGYYISRRSSPVSTDGWTPSHSVLSGFGCSRVVIPH</sequence>
<organism evidence="1 2">
    <name type="scientific">Mycena citricolor</name>
    <dbReference type="NCBI Taxonomy" id="2018698"/>
    <lineage>
        <taxon>Eukaryota</taxon>
        <taxon>Fungi</taxon>
        <taxon>Dikarya</taxon>
        <taxon>Basidiomycota</taxon>
        <taxon>Agaricomycotina</taxon>
        <taxon>Agaricomycetes</taxon>
        <taxon>Agaricomycetidae</taxon>
        <taxon>Agaricales</taxon>
        <taxon>Marasmiineae</taxon>
        <taxon>Mycenaceae</taxon>
        <taxon>Mycena</taxon>
    </lineage>
</organism>
<evidence type="ECO:0000313" key="1">
    <source>
        <dbReference type="EMBL" id="CAK5277039.1"/>
    </source>
</evidence>
<dbReference type="Proteomes" id="UP001295794">
    <property type="component" value="Unassembled WGS sequence"/>
</dbReference>
<accession>A0AAD2HLC5</accession>
<keyword evidence="2" id="KW-1185">Reference proteome</keyword>
<dbReference type="AlphaFoldDB" id="A0AAD2HLC5"/>
<evidence type="ECO:0000313" key="2">
    <source>
        <dbReference type="Proteomes" id="UP001295794"/>
    </source>
</evidence>
<name>A0AAD2HLC5_9AGAR</name>
<dbReference type="EMBL" id="CAVNYO010000419">
    <property type="protein sequence ID" value="CAK5277039.1"/>
    <property type="molecule type" value="Genomic_DNA"/>
</dbReference>